<feature type="compositionally biased region" description="Low complexity" evidence="5">
    <location>
        <begin position="591"/>
        <end position="604"/>
    </location>
</feature>
<dbReference type="Pfam" id="PF00641">
    <property type="entry name" value="Zn_ribbon_RanBP"/>
    <property type="match status" value="1"/>
</dbReference>
<evidence type="ECO:0000256" key="3">
    <source>
        <dbReference type="ARBA" id="ARBA00022771"/>
    </source>
</evidence>
<feature type="compositionally biased region" description="Low complexity" evidence="5">
    <location>
        <begin position="218"/>
        <end position="237"/>
    </location>
</feature>
<feature type="compositionally biased region" description="Polar residues" evidence="5">
    <location>
        <begin position="119"/>
        <end position="128"/>
    </location>
</feature>
<dbReference type="PROSITE" id="PS51335">
    <property type="entry name" value="ELMO"/>
    <property type="match status" value="1"/>
</dbReference>
<dbReference type="Proteomes" id="UP001146120">
    <property type="component" value="Unassembled WGS sequence"/>
</dbReference>
<feature type="domain" description="ELMO" evidence="6">
    <location>
        <begin position="357"/>
        <end position="528"/>
    </location>
</feature>
<proteinExistence type="predicted"/>
<gene>
    <name evidence="7" type="ORF">N0F65_011141</name>
</gene>
<keyword evidence="3" id="KW-0863">Zinc-finger</keyword>
<evidence type="ECO:0000259" key="6">
    <source>
        <dbReference type="PROSITE" id="PS51335"/>
    </source>
</evidence>
<sequence length="612" mass="68361">MPLHRRAHEWGEEDNLNAHLAPARGHAEASLSEASDDSESSLHAVDQDDWKQSTPTYVQLPSSANTAIPPPVPSNIAGESQFSGRIEEPVIDPEVFAALPEDIQAEILMAQRTAEQDLRSASWTSSTDELYGHRESSEGLSEGDQSVDSQEEKQHPLSDKTLLRPHEGWICHVCTFQNHPELLECEMCDTMCLKELDHLDEYDMRALQALRVGRRSSSDASTASTTSGSARSRSSSSNNELYKKISKRFANTRLRNIRLPVTPATTTLTNKEEPTAEDFLIAATMKLHQFQSNATQRLQQAKKSIIAKANSSAQSVGNRSRKNSTLIEPEVPSDNAAMELNLLQQDLGRNCEPGEVTYEALLERLWQAAYRDVPANIRTRYGIEERPFERVSTGWTDLGFQETNPDTDFRGGGMLALKCLVYAFEAYPQKMLEIVTMQKPSKDKKWYPVCVAGINLTCMIAGLLKLGNGEYEHTPETFWKLFEEPAAFFHVFFVAFVKMDAAWARMNASYMEFNAVMKATRQMVIYILDRAPQNLNDLRDVAERTFIDRYVSSTSSSSLDDCENGECPDPYHLLEDEDEVLLVSPRSKVSPSAAAAHATPVAPRAPQPLATH</sequence>
<keyword evidence="2" id="KW-0479">Metal-binding</keyword>
<dbReference type="InterPro" id="IPR036443">
    <property type="entry name" value="Znf_RanBP2_sf"/>
</dbReference>
<dbReference type="AlphaFoldDB" id="A0AAV2Z969"/>
<evidence type="ECO:0000256" key="4">
    <source>
        <dbReference type="ARBA" id="ARBA00022833"/>
    </source>
</evidence>
<evidence type="ECO:0000256" key="1">
    <source>
        <dbReference type="ARBA" id="ARBA00022679"/>
    </source>
</evidence>
<keyword evidence="8" id="KW-1185">Reference proteome</keyword>
<feature type="region of interest" description="Disordered" evidence="5">
    <location>
        <begin position="1"/>
        <end position="56"/>
    </location>
</feature>
<keyword evidence="4" id="KW-0862">Zinc</keyword>
<feature type="region of interest" description="Disordered" evidence="5">
    <location>
        <begin position="213"/>
        <end position="241"/>
    </location>
</feature>
<organism evidence="7 8">
    <name type="scientific">Lagenidium giganteum</name>
    <dbReference type="NCBI Taxonomy" id="4803"/>
    <lineage>
        <taxon>Eukaryota</taxon>
        <taxon>Sar</taxon>
        <taxon>Stramenopiles</taxon>
        <taxon>Oomycota</taxon>
        <taxon>Peronosporomycetes</taxon>
        <taxon>Pythiales</taxon>
        <taxon>Pythiaceae</taxon>
    </lineage>
</organism>
<feature type="compositionally biased region" description="Basic and acidic residues" evidence="5">
    <location>
        <begin position="150"/>
        <end position="160"/>
    </location>
</feature>
<dbReference type="PANTHER" id="PTHR12771">
    <property type="entry name" value="ENGULFMENT AND CELL MOTILITY"/>
    <property type="match status" value="1"/>
</dbReference>
<reference evidence="7" key="1">
    <citation type="submission" date="2022-11" db="EMBL/GenBank/DDBJ databases">
        <authorList>
            <person name="Morgan W.R."/>
            <person name="Tartar A."/>
        </authorList>
    </citation>
    <scope>NUCLEOTIDE SEQUENCE</scope>
    <source>
        <strain evidence="7">ARSEF 373</strain>
    </source>
</reference>
<comment type="caution">
    <text evidence="7">The sequence shown here is derived from an EMBL/GenBank/DDBJ whole genome shotgun (WGS) entry which is preliminary data.</text>
</comment>
<dbReference type="Pfam" id="PF14377">
    <property type="entry name" value="UBM"/>
    <property type="match status" value="1"/>
</dbReference>
<reference evidence="7" key="2">
    <citation type="journal article" date="2023" name="Microbiol Resour">
        <title>Decontamination and Annotation of the Draft Genome Sequence of the Oomycete Lagenidium giganteum ARSEF 373.</title>
        <authorList>
            <person name="Morgan W.R."/>
            <person name="Tartar A."/>
        </authorList>
    </citation>
    <scope>NUCLEOTIDE SEQUENCE</scope>
    <source>
        <strain evidence="7">ARSEF 373</strain>
    </source>
</reference>
<dbReference type="InterPro" id="IPR050868">
    <property type="entry name" value="ELMO_domain-containing"/>
</dbReference>
<dbReference type="SUPFAM" id="SSF90209">
    <property type="entry name" value="Ran binding protein zinc finger-like"/>
    <property type="match status" value="1"/>
</dbReference>
<dbReference type="Gene3D" id="6.10.250.1630">
    <property type="match status" value="1"/>
</dbReference>
<protein>
    <recommendedName>
        <fullName evidence="6">ELMO domain-containing protein</fullName>
    </recommendedName>
</protein>
<keyword evidence="1" id="KW-0808">Transferase</keyword>
<dbReference type="PANTHER" id="PTHR12771:SF56">
    <property type="entry name" value="CED-12"/>
    <property type="match status" value="1"/>
</dbReference>
<dbReference type="GO" id="GO:0008270">
    <property type="term" value="F:zinc ion binding"/>
    <property type="evidence" value="ECO:0007669"/>
    <property type="project" value="UniProtKB-KW"/>
</dbReference>
<evidence type="ECO:0000313" key="8">
    <source>
        <dbReference type="Proteomes" id="UP001146120"/>
    </source>
</evidence>
<dbReference type="InterPro" id="IPR025527">
    <property type="entry name" value="HUWE1/Rev1_UBM"/>
</dbReference>
<dbReference type="GO" id="GO:0016740">
    <property type="term" value="F:transferase activity"/>
    <property type="evidence" value="ECO:0007669"/>
    <property type="project" value="UniProtKB-KW"/>
</dbReference>
<feature type="region of interest" description="Disordered" evidence="5">
    <location>
        <begin position="585"/>
        <end position="612"/>
    </location>
</feature>
<dbReference type="PROSITE" id="PS01358">
    <property type="entry name" value="ZF_RANBP2_1"/>
    <property type="match status" value="1"/>
</dbReference>
<dbReference type="InterPro" id="IPR006816">
    <property type="entry name" value="ELMO_dom"/>
</dbReference>
<dbReference type="InterPro" id="IPR001876">
    <property type="entry name" value="Znf_RanBP2"/>
</dbReference>
<dbReference type="Pfam" id="PF04727">
    <property type="entry name" value="ELMO_CED12"/>
    <property type="match status" value="1"/>
</dbReference>
<evidence type="ECO:0000256" key="5">
    <source>
        <dbReference type="SAM" id="MobiDB-lite"/>
    </source>
</evidence>
<evidence type="ECO:0000256" key="2">
    <source>
        <dbReference type="ARBA" id="ARBA00022723"/>
    </source>
</evidence>
<feature type="region of interest" description="Disordered" evidence="5">
    <location>
        <begin position="117"/>
        <end position="160"/>
    </location>
</feature>
<dbReference type="SMART" id="SM00547">
    <property type="entry name" value="ZnF_RBZ"/>
    <property type="match status" value="1"/>
</dbReference>
<name>A0AAV2Z969_9STRA</name>
<accession>A0AAV2Z969</accession>
<evidence type="ECO:0000313" key="7">
    <source>
        <dbReference type="EMBL" id="DBA02074.1"/>
    </source>
</evidence>
<dbReference type="Gene3D" id="2.30.30.380">
    <property type="entry name" value="Zn-finger domain of Sec23/24"/>
    <property type="match status" value="1"/>
</dbReference>
<dbReference type="EMBL" id="DAKRPA010000036">
    <property type="protein sequence ID" value="DBA02074.1"/>
    <property type="molecule type" value="Genomic_DNA"/>
</dbReference>